<dbReference type="Proteomes" id="UP000822476">
    <property type="component" value="Unassembled WGS sequence"/>
</dbReference>
<comment type="pathway">
    <text evidence="1">Lipid metabolism; fatty acid beta-oxidation.</text>
</comment>
<feature type="domain" description="Choline/carnitine acyltransferase" evidence="11">
    <location>
        <begin position="455"/>
        <end position="573"/>
    </location>
</feature>
<sequence>MIIRVNPAVVVRHILRKRCLGVAWSSSYAVGQSPHPPPEHFGVPRLSQSIDKYLAYTKPLVSSEQWGKTCRIASTYVSSPYVARLQCLLEKRAKMEDNWLFDWWLTGYLSYRVPVVVHSSPGMKMRTMNFRSDEEWLAHAASIIHGLVNYKTRLESHSLPTEYFTNGEAMCMGQYYALLANCRIPGMPHDRLLSRRGSPHTTSAVNHVCVLYRNRCFRLEFRDSVTHEPASPGLLHRQLEHIVSTVRKSPVAPPVGILTSLPRDEWCRVHALLRQDTVNASAFTELERSLVVLCLDDSANLPTHSIIDDESSHLCVLDERETVSSENALHGNLVNSGNRWFDKSVQFIISRDGSIGVNFEHTAADAGALVPIVFEVYETFDHPVPLDHDRLPVYAYPKELNWHFSPGIDGDLEQASCLLKKLIDSVEVQYGAFKRFGSSSIKKLKVSPDAFVQKVPRAESANLLRTALKRHQDYTQEVVTGQAFDRHLLGLRHLAASLDKPSEEEFKTLQSLFADPTYILANTYRLSTSQVRSLDDVAVVFGPVVDNGYGFCYNIHSNSIQFTASSFRTSDETAPPAQLLLQVSHALSDMFDLLNAHSL</sequence>
<evidence type="ECO:0000256" key="10">
    <source>
        <dbReference type="RuleBase" id="RU003801"/>
    </source>
</evidence>
<dbReference type="OrthoDB" id="240216at2759"/>
<dbReference type="Gene3D" id="3.30.559.70">
    <property type="entry name" value="Choline/Carnitine o-acyltransferase, domain 2"/>
    <property type="match status" value="1"/>
</dbReference>
<accession>A0A8S9YU01</accession>
<evidence type="ECO:0000256" key="2">
    <source>
        <dbReference type="ARBA" id="ARBA00005232"/>
    </source>
</evidence>
<dbReference type="GO" id="GO:0016406">
    <property type="term" value="F:carnitine O-acyltransferase activity"/>
    <property type="evidence" value="ECO:0007669"/>
    <property type="project" value="UniProtKB-ARBA"/>
</dbReference>
<feature type="active site" description="Proton acceptor" evidence="9">
    <location>
        <position position="361"/>
    </location>
</feature>
<dbReference type="InterPro" id="IPR000542">
    <property type="entry name" value="Carn_acyl_trans"/>
</dbReference>
<keyword evidence="13" id="KW-1185">Reference proteome</keyword>
<evidence type="ECO:0000256" key="1">
    <source>
        <dbReference type="ARBA" id="ARBA00005005"/>
    </source>
</evidence>
<protein>
    <recommendedName>
        <fullName evidence="11">Choline/carnitine acyltransferase domain-containing protein</fullName>
    </recommendedName>
</protein>
<dbReference type="AlphaFoldDB" id="A0A8S9YU01"/>
<dbReference type="InterPro" id="IPR042231">
    <property type="entry name" value="Cho/carn_acyl_trans_2"/>
</dbReference>
<dbReference type="InterPro" id="IPR042572">
    <property type="entry name" value="Carn_acyl_trans_N"/>
</dbReference>
<dbReference type="PANTHER" id="PTHR22589">
    <property type="entry name" value="CARNITINE O-ACYLTRANSFERASE"/>
    <property type="match status" value="1"/>
</dbReference>
<dbReference type="SUPFAM" id="SSF52777">
    <property type="entry name" value="CoA-dependent acyltransferases"/>
    <property type="match status" value="2"/>
</dbReference>
<keyword evidence="6" id="KW-0443">Lipid metabolism</keyword>
<dbReference type="PROSITE" id="PS00440">
    <property type="entry name" value="ACYLTRANSF_C_2"/>
    <property type="match status" value="1"/>
</dbReference>
<dbReference type="Gene3D" id="1.10.275.20">
    <property type="entry name" value="Choline/Carnitine o-acyltransferase"/>
    <property type="match status" value="1"/>
</dbReference>
<comment type="similarity">
    <text evidence="2 10">Belongs to the carnitine/choline acetyltransferase family.</text>
</comment>
<evidence type="ECO:0000256" key="4">
    <source>
        <dbReference type="ARBA" id="ARBA00022679"/>
    </source>
</evidence>
<comment type="catalytic activity">
    <reaction evidence="8">
        <text>4,8-dimethylnonanoyl-CoA + (R)-carnitine = O-4,8-dimethylnonanoyl-(R)-carnitine + CoA</text>
        <dbReference type="Rhea" id="RHEA:44860"/>
        <dbReference type="ChEBI" id="CHEBI:16347"/>
        <dbReference type="ChEBI" id="CHEBI:57287"/>
        <dbReference type="ChEBI" id="CHEBI:77061"/>
        <dbReference type="ChEBI" id="CHEBI:84654"/>
    </reaction>
</comment>
<keyword evidence="7 10" id="KW-0012">Acyltransferase</keyword>
<evidence type="ECO:0000256" key="7">
    <source>
        <dbReference type="ARBA" id="ARBA00023315"/>
    </source>
</evidence>
<dbReference type="PANTHER" id="PTHR22589:SF103">
    <property type="entry name" value="CARNITINE O-ACETYL-TRANSFERASE, ISOFORM A-RELATED"/>
    <property type="match status" value="1"/>
</dbReference>
<dbReference type="Pfam" id="PF00755">
    <property type="entry name" value="Carn_acyltransf"/>
    <property type="match status" value="2"/>
</dbReference>
<evidence type="ECO:0000256" key="9">
    <source>
        <dbReference type="PIRSR" id="PIRSR600542-1"/>
    </source>
</evidence>
<evidence type="ECO:0000256" key="8">
    <source>
        <dbReference type="ARBA" id="ARBA00048999"/>
    </source>
</evidence>
<evidence type="ECO:0000259" key="11">
    <source>
        <dbReference type="Pfam" id="PF00755"/>
    </source>
</evidence>
<proteinExistence type="inferred from homology"/>
<evidence type="ECO:0000256" key="6">
    <source>
        <dbReference type="ARBA" id="ARBA00023098"/>
    </source>
</evidence>
<keyword evidence="3" id="KW-0813">Transport</keyword>
<evidence type="ECO:0000313" key="13">
    <source>
        <dbReference type="Proteomes" id="UP000822476"/>
    </source>
</evidence>
<dbReference type="EMBL" id="JTDE01003022">
    <property type="protein sequence ID" value="KAF7256550.1"/>
    <property type="molecule type" value="Genomic_DNA"/>
</dbReference>
<evidence type="ECO:0000256" key="3">
    <source>
        <dbReference type="ARBA" id="ARBA00022448"/>
    </source>
</evidence>
<gene>
    <name evidence="12" type="ORF">EG68_05966</name>
</gene>
<name>A0A8S9YU01_9TREM</name>
<dbReference type="GO" id="GO:0006631">
    <property type="term" value="P:fatty acid metabolic process"/>
    <property type="evidence" value="ECO:0007669"/>
    <property type="project" value="UniProtKB-KW"/>
</dbReference>
<dbReference type="InterPro" id="IPR039551">
    <property type="entry name" value="Cho/carn_acyl_trans"/>
</dbReference>
<feature type="domain" description="Choline/carnitine acyltransferase" evidence="11">
    <location>
        <begin position="43"/>
        <end position="453"/>
    </location>
</feature>
<organism evidence="12 13">
    <name type="scientific">Paragonimus skrjabini miyazakii</name>
    <dbReference type="NCBI Taxonomy" id="59628"/>
    <lineage>
        <taxon>Eukaryota</taxon>
        <taxon>Metazoa</taxon>
        <taxon>Spiralia</taxon>
        <taxon>Lophotrochozoa</taxon>
        <taxon>Platyhelminthes</taxon>
        <taxon>Trematoda</taxon>
        <taxon>Digenea</taxon>
        <taxon>Plagiorchiida</taxon>
        <taxon>Troglotremata</taxon>
        <taxon>Troglotrematidae</taxon>
        <taxon>Paragonimus</taxon>
    </lineage>
</organism>
<evidence type="ECO:0000256" key="5">
    <source>
        <dbReference type="ARBA" id="ARBA00022832"/>
    </source>
</evidence>
<evidence type="ECO:0000313" key="12">
    <source>
        <dbReference type="EMBL" id="KAF7256550.1"/>
    </source>
</evidence>
<keyword evidence="4 10" id="KW-0808">Transferase</keyword>
<dbReference type="InterPro" id="IPR023213">
    <property type="entry name" value="CAT-like_dom_sf"/>
</dbReference>
<comment type="caution">
    <text evidence="12">The sequence shown here is derived from an EMBL/GenBank/DDBJ whole genome shotgun (WGS) entry which is preliminary data.</text>
</comment>
<reference evidence="12" key="1">
    <citation type="submission" date="2019-07" db="EMBL/GenBank/DDBJ databases">
        <title>Annotation for the trematode Paragonimus miyazaki's.</title>
        <authorList>
            <person name="Choi Y.-J."/>
        </authorList>
    </citation>
    <scope>NUCLEOTIDE SEQUENCE</scope>
    <source>
        <strain evidence="12">Japan</strain>
    </source>
</reference>
<keyword evidence="5" id="KW-0276">Fatty acid metabolism</keyword>
<dbReference type="Gene3D" id="3.30.559.10">
    <property type="entry name" value="Chloramphenicol acetyltransferase-like domain"/>
    <property type="match status" value="1"/>
</dbReference>